<evidence type="ECO:0000313" key="6">
    <source>
        <dbReference type="Proteomes" id="UP000326865"/>
    </source>
</evidence>
<organism evidence="2 5">
    <name type="scientific">Halosegnis rubeus</name>
    <dbReference type="NCBI Taxonomy" id="2212850"/>
    <lineage>
        <taxon>Archaea</taxon>
        <taxon>Methanobacteriati</taxon>
        <taxon>Methanobacteriota</taxon>
        <taxon>Stenosarchaea group</taxon>
        <taxon>Halobacteria</taxon>
        <taxon>Halobacteriales</taxon>
        <taxon>Natronomonadaceae</taxon>
        <taxon>Halosegnis</taxon>
    </lineage>
</organism>
<comment type="caution">
    <text evidence="2">The sequence shown here is derived from an EMBL/GenBank/DDBJ whole genome shotgun (WGS) entry which is preliminary data.</text>
</comment>
<dbReference type="EMBL" id="QJOW01000004">
    <property type="protein sequence ID" value="KAB7514267.1"/>
    <property type="molecule type" value="Genomic_DNA"/>
</dbReference>
<proteinExistence type="predicted"/>
<name>A0A5N5U6X3_9EURY</name>
<accession>A0A5N5U5N1</accession>
<evidence type="ECO:0000313" key="2">
    <source>
        <dbReference type="EMBL" id="KAB7514267.1"/>
    </source>
</evidence>
<dbReference type="EMBL" id="QMDY01000003">
    <property type="protein sequence ID" value="KAB7518883.1"/>
    <property type="molecule type" value="Genomic_DNA"/>
</dbReference>
<keyword evidence="6" id="KW-1185">Reference proteome</keyword>
<evidence type="ECO:0000313" key="4">
    <source>
        <dbReference type="Proteomes" id="UP000326207"/>
    </source>
</evidence>
<reference evidence="4 5" key="1">
    <citation type="submission" date="2019-10" db="EMBL/GenBank/DDBJ databases">
        <title>Unraveling microbial dark matter from salterns through culturing: the case of the genus Halosegnis.</title>
        <authorList>
            <person name="Duran-Viseras A."/>
            <person name="Andrei A.-S."/>
            <person name="Vera-Gargallo B."/>
            <person name="Ghai R."/>
            <person name="Sanchez-Porro C."/>
            <person name="Ventosa A."/>
        </authorList>
    </citation>
    <scope>NUCLEOTIDE SEQUENCE [LARGE SCALE GENOMIC DNA]</scope>
    <source>
        <strain evidence="2 5">F17-44</strain>
        <strain evidence="1 6">F18-79</strain>
        <strain evidence="3 4">F19-13</strain>
    </source>
</reference>
<accession>A0A5N5U6X3</accession>
<dbReference type="RefSeq" id="WP_152120597.1">
    <property type="nucleotide sequence ID" value="NZ_QJOW01000004.1"/>
</dbReference>
<dbReference type="Proteomes" id="UP000326865">
    <property type="component" value="Unassembled WGS sequence"/>
</dbReference>
<evidence type="ECO:0000313" key="3">
    <source>
        <dbReference type="EMBL" id="KAB7518883.1"/>
    </source>
</evidence>
<dbReference type="AlphaFoldDB" id="A0A5N5U6X3"/>
<dbReference type="EMBL" id="QKKZ01000003">
    <property type="protein sequence ID" value="KAB7513865.1"/>
    <property type="molecule type" value="Genomic_DNA"/>
</dbReference>
<dbReference type="Proteomes" id="UP000326207">
    <property type="component" value="Unassembled WGS sequence"/>
</dbReference>
<gene>
    <name evidence="1" type="ORF">DM867_08710</name>
    <name evidence="2" type="ORF">DMP03_10365</name>
    <name evidence="3" type="ORF">DP108_06895</name>
</gene>
<dbReference type="OrthoDB" id="339333at2157"/>
<protein>
    <submittedName>
        <fullName evidence="2">Uncharacterized protein</fullName>
    </submittedName>
</protein>
<sequence length="204" mass="22863">MEYLAFALAWPRFIDKPLREAKREALTDHVAPVFDALELEGNIEHWSHSFWGGDELGTKVIRVIAASDDPEHAAAQTQAALTTYDPDNYRIEAPHDPERFRTFWGDGLDTWLEARARLSSLSVAAIEEELGKSLAWHARQNRPGHIWANQLGLTYMDEASVYARLADGYLEQLPLENADEQTKAAMATVRDHLGEAIDGLPELG</sequence>
<accession>A0A5N5UNF9</accession>
<dbReference type="Proteomes" id="UP000326302">
    <property type="component" value="Unassembled WGS sequence"/>
</dbReference>
<evidence type="ECO:0000313" key="1">
    <source>
        <dbReference type="EMBL" id="KAB7513865.1"/>
    </source>
</evidence>
<evidence type="ECO:0000313" key="5">
    <source>
        <dbReference type="Proteomes" id="UP000326302"/>
    </source>
</evidence>